<organism evidence="2 3">
    <name type="scientific">Lecanosticta acicola</name>
    <dbReference type="NCBI Taxonomy" id="111012"/>
    <lineage>
        <taxon>Eukaryota</taxon>
        <taxon>Fungi</taxon>
        <taxon>Dikarya</taxon>
        <taxon>Ascomycota</taxon>
        <taxon>Pezizomycotina</taxon>
        <taxon>Dothideomycetes</taxon>
        <taxon>Dothideomycetidae</taxon>
        <taxon>Mycosphaerellales</taxon>
        <taxon>Mycosphaerellaceae</taxon>
        <taxon>Lecanosticta</taxon>
    </lineage>
</organism>
<dbReference type="Proteomes" id="UP001296104">
    <property type="component" value="Unassembled WGS sequence"/>
</dbReference>
<comment type="caution">
    <text evidence="2">The sequence shown here is derived from an EMBL/GenBank/DDBJ whole genome shotgun (WGS) entry which is preliminary data.</text>
</comment>
<feature type="region of interest" description="Disordered" evidence="1">
    <location>
        <begin position="210"/>
        <end position="234"/>
    </location>
</feature>
<gene>
    <name evidence="2" type="ORF">LECACI_7A003231</name>
</gene>
<feature type="compositionally biased region" description="Basic and acidic residues" evidence="1">
    <location>
        <begin position="775"/>
        <end position="786"/>
    </location>
</feature>
<keyword evidence="3" id="KW-1185">Reference proteome</keyword>
<evidence type="ECO:0000256" key="1">
    <source>
        <dbReference type="SAM" id="MobiDB-lite"/>
    </source>
</evidence>
<protein>
    <submittedName>
        <fullName evidence="2">Uncharacterized protein</fullName>
    </submittedName>
</protein>
<feature type="compositionally biased region" description="Basic and acidic residues" evidence="1">
    <location>
        <begin position="361"/>
        <end position="377"/>
    </location>
</feature>
<dbReference type="EMBL" id="CAVMBE010000015">
    <property type="protein sequence ID" value="CAK3948751.1"/>
    <property type="molecule type" value="Genomic_DNA"/>
</dbReference>
<feature type="compositionally biased region" description="Polar residues" evidence="1">
    <location>
        <begin position="378"/>
        <end position="390"/>
    </location>
</feature>
<name>A0AAI9E9H7_9PEZI</name>
<feature type="region of interest" description="Disordered" evidence="1">
    <location>
        <begin position="263"/>
        <end position="463"/>
    </location>
</feature>
<sequence>MLTCPPTRINLTAADCSDFERRFLARRANLHHRLRGAGVHVGRSPGRPVRLGFVPANANKGRERAQSCSSQATICTEADDEAEDVAITAQAVSLQALRPQQSTLALHGDRSRRPVQPSASPSAKQSSSREPLSPIRPERIQHDARDIQPAGSRSPSKSPSARPGFLLYADPPHVQSQIERQHRIEWARRHGWEPEIPSLLETIVPTIVTQPPASSPLRDVQTTDSLPNPALDPGAPVFVPRTRFGSNWSNAADQNNAVVRSARQASSIESAQSETHLRLRSSFERNSQHSPPGQDQGFETEVIHTTAQQRSRRRANDQNAALRGPVPNLDRYPAIHPQTASVSSRSHRQVVLPRRQSSRQHLVEFERTRRPSRETIQHRATSSAQYSNLTVPPGSLRPISPAASTSSQSTPNLLYAPAGPRFPVRSSSLRGNRAARPGYVDAGNRGNSRATQRSSESSAVFSGDWLSRGSPLDELVKHLNHLAGRPRSVGRSFERPPVNHGRVSLLNGDPFRLNESPELEPEKGDEDETGYATFEATVPLRRRADIVVAARSSPPNEDCQSRSSTEEDPVALALGLPSPELPSSPVSQNTSSTQQATPTARALRPPTSKAPTPSHVSSVAGSTPTAMTLFTAVTATPRVPVYNDSLPPNSQPQTPGDIARRPRGRFDLSVSTRRHHTGEANTTPTQGRTPYRHTYPSAVLPQESPEHYGIPDRMSLAVEQLVTETQQATRVQQQQQQQRGSGSSENDIEPAIGELEENRRTWVQRQESGSLDVTPPREGRFERYLS</sequence>
<evidence type="ECO:0000313" key="2">
    <source>
        <dbReference type="EMBL" id="CAK3948751.1"/>
    </source>
</evidence>
<accession>A0AAI9E9H7</accession>
<feature type="compositionally biased region" description="Acidic residues" evidence="1">
    <location>
        <begin position="517"/>
        <end position="529"/>
    </location>
</feature>
<feature type="compositionally biased region" description="Polar residues" evidence="1">
    <location>
        <begin position="588"/>
        <end position="598"/>
    </location>
</feature>
<dbReference type="AlphaFoldDB" id="A0AAI9E9H7"/>
<feature type="region of interest" description="Disordered" evidence="1">
    <location>
        <begin position="574"/>
        <end position="621"/>
    </location>
</feature>
<feature type="compositionally biased region" description="Low complexity" evidence="1">
    <location>
        <begin position="574"/>
        <end position="587"/>
    </location>
</feature>
<feature type="compositionally biased region" description="Polar residues" evidence="1">
    <location>
        <begin position="679"/>
        <end position="688"/>
    </location>
</feature>
<feature type="region of interest" description="Disordered" evidence="1">
    <location>
        <begin position="105"/>
        <end position="174"/>
    </location>
</feature>
<feature type="compositionally biased region" description="Low complexity" evidence="1">
    <location>
        <begin position="116"/>
        <end position="128"/>
    </location>
</feature>
<feature type="compositionally biased region" description="Low complexity" evidence="1">
    <location>
        <begin position="727"/>
        <end position="739"/>
    </location>
</feature>
<feature type="compositionally biased region" description="Polar residues" evidence="1">
    <location>
        <begin position="761"/>
        <end position="771"/>
    </location>
</feature>
<feature type="compositionally biased region" description="Polar residues" evidence="1">
    <location>
        <begin position="609"/>
        <end position="621"/>
    </location>
</feature>
<reference evidence="2" key="1">
    <citation type="submission" date="2023-11" db="EMBL/GenBank/DDBJ databases">
        <authorList>
            <person name="Alioto T."/>
            <person name="Alioto T."/>
            <person name="Gomez Garrido J."/>
        </authorList>
    </citation>
    <scope>NUCLEOTIDE SEQUENCE</scope>
</reference>
<feature type="compositionally biased region" description="Polar residues" evidence="1">
    <location>
        <begin position="445"/>
        <end position="460"/>
    </location>
</feature>
<feature type="compositionally biased region" description="Low complexity" evidence="1">
    <location>
        <begin position="149"/>
        <end position="164"/>
    </location>
</feature>
<feature type="region of interest" description="Disordered" evidence="1">
    <location>
        <begin position="641"/>
        <end position="709"/>
    </location>
</feature>
<feature type="compositionally biased region" description="Basic and acidic residues" evidence="1">
    <location>
        <begin position="275"/>
        <end position="287"/>
    </location>
</feature>
<feature type="compositionally biased region" description="Polar residues" evidence="1">
    <location>
        <begin position="263"/>
        <end position="274"/>
    </location>
</feature>
<feature type="compositionally biased region" description="Low complexity" evidence="1">
    <location>
        <begin position="400"/>
        <end position="411"/>
    </location>
</feature>
<proteinExistence type="predicted"/>
<feature type="compositionally biased region" description="Basic and acidic residues" evidence="1">
    <location>
        <begin position="136"/>
        <end position="146"/>
    </location>
</feature>
<feature type="region of interest" description="Disordered" evidence="1">
    <location>
        <begin position="487"/>
        <end position="537"/>
    </location>
</feature>
<evidence type="ECO:0000313" key="3">
    <source>
        <dbReference type="Proteomes" id="UP001296104"/>
    </source>
</evidence>
<feature type="region of interest" description="Disordered" evidence="1">
    <location>
        <begin position="727"/>
        <end position="786"/>
    </location>
</feature>